<feature type="domain" description="DUF3475" evidence="2">
    <location>
        <begin position="36"/>
        <end position="92"/>
    </location>
</feature>
<gene>
    <name evidence="4" type="primary">LOC105056904</name>
</gene>
<accession>A0A6I9SDE4</accession>
<protein>
    <submittedName>
        <fullName evidence="4">Uncharacterized protein LOC105056904</fullName>
    </submittedName>
</protein>
<evidence type="ECO:0000259" key="1">
    <source>
        <dbReference type="Pfam" id="PF05003"/>
    </source>
</evidence>
<name>A0A6I9SDE4_ELAGV</name>
<dbReference type="RefSeq" id="XP_010937573.1">
    <property type="nucleotide sequence ID" value="XM_010939271.3"/>
</dbReference>
<dbReference type="Proteomes" id="UP000504607">
    <property type="component" value="Chromosome 14"/>
</dbReference>
<organism evidence="3 4">
    <name type="scientific">Elaeis guineensis var. tenera</name>
    <name type="common">Oil palm</name>
    <dbReference type="NCBI Taxonomy" id="51953"/>
    <lineage>
        <taxon>Eukaryota</taxon>
        <taxon>Viridiplantae</taxon>
        <taxon>Streptophyta</taxon>
        <taxon>Embryophyta</taxon>
        <taxon>Tracheophyta</taxon>
        <taxon>Spermatophyta</taxon>
        <taxon>Magnoliopsida</taxon>
        <taxon>Liliopsida</taxon>
        <taxon>Arecaceae</taxon>
        <taxon>Arecoideae</taxon>
        <taxon>Cocoseae</taxon>
        <taxon>Elaeidinae</taxon>
        <taxon>Elaeis</taxon>
    </lineage>
</organism>
<reference evidence="4" key="1">
    <citation type="submission" date="2025-08" db="UniProtKB">
        <authorList>
            <consortium name="RefSeq"/>
        </authorList>
    </citation>
    <scope>IDENTIFICATION</scope>
</reference>
<dbReference type="AlphaFoldDB" id="A0A6I9SDE4"/>
<evidence type="ECO:0000313" key="3">
    <source>
        <dbReference type="Proteomes" id="UP000504607"/>
    </source>
</evidence>
<dbReference type="OrthoDB" id="673374at2759"/>
<dbReference type="PANTHER" id="PTHR31371:SF13">
    <property type="entry name" value="OS05G0457600 PROTEIN"/>
    <property type="match status" value="1"/>
</dbReference>
<proteinExistence type="predicted"/>
<keyword evidence="3" id="KW-1185">Reference proteome</keyword>
<dbReference type="PANTHER" id="PTHR31371">
    <property type="entry name" value="BNAC09G50660D PROTEIN"/>
    <property type="match status" value="1"/>
</dbReference>
<dbReference type="InterPro" id="IPR021864">
    <property type="entry name" value="DUF3475"/>
</dbReference>
<dbReference type="GO" id="GO:0045927">
    <property type="term" value="P:positive regulation of growth"/>
    <property type="evidence" value="ECO:0007669"/>
    <property type="project" value="InterPro"/>
</dbReference>
<feature type="domain" description="DUF668" evidence="1">
    <location>
        <begin position="319"/>
        <end position="420"/>
    </location>
</feature>
<evidence type="ECO:0000313" key="4">
    <source>
        <dbReference type="RefSeq" id="XP_010937573.1"/>
    </source>
</evidence>
<dbReference type="Pfam" id="PF05003">
    <property type="entry name" value="DUF668"/>
    <property type="match status" value="1"/>
</dbReference>
<dbReference type="Pfam" id="PF11961">
    <property type="entry name" value="DUF3475"/>
    <property type="match status" value="1"/>
</dbReference>
<sequence>MVVAKAWFADLRARVGAGTGSDRGLRPDDTPGVVGILAFEAAATMARLISLHRALCEPEVLCLRSHTMRSPGVAYLNSTDQFLLFRLACAELMDDLDRAAAAISRLDARRRGGLPRGFASIYADLKAGETIADLDRLRLGSSPKVVEKQIRKMARLVTTTARLYAELELLSELEASERKMEQQWRRYSGLIPMQKHIASDPLRLEIKSQRQRVRRLKEASLWNQSQDKVVDRMAKAAVSIFARICAVFGQFVPGLPNNRSGLRPRTYPIFPSKHSSGLMERPIPRESNIRNSAPILRTREAIAKSGTDWGKQLEAPPSTVGGSSLAQRYANVIVLAERLHLLRASGDGPVDREQAGEEAAVREELYGLLPAGMRGTVRAKLRECWRKDGGVVDERLAKGWKEVVGRILGWLGPVAHDTLRWQEERTMDRQQRFDAKPRALLLQTLHFSDKEKAEAAIVEVLVGLSCVCWYEERRFDSLRFRT</sequence>
<dbReference type="FunCoup" id="A0A6I9SDE4">
    <property type="interactions" value="1408"/>
</dbReference>
<dbReference type="InParanoid" id="A0A6I9SDE4"/>
<evidence type="ECO:0000259" key="2">
    <source>
        <dbReference type="Pfam" id="PF11961"/>
    </source>
</evidence>
<dbReference type="InterPro" id="IPR007700">
    <property type="entry name" value="DUF668"/>
</dbReference>